<evidence type="ECO:0000313" key="1">
    <source>
        <dbReference type="EMBL" id="UYQ94581.1"/>
    </source>
</evidence>
<accession>A0ABY6J4I0</accession>
<keyword evidence="2" id="KW-1185">Reference proteome</keyword>
<gene>
    <name evidence="1" type="ORF">MKQ68_05685</name>
</gene>
<proteinExistence type="predicted"/>
<dbReference type="PROSITE" id="PS51257">
    <property type="entry name" value="PROKAR_LIPOPROTEIN"/>
    <property type="match status" value="1"/>
</dbReference>
<sequence>MKPGILLPLIAMAFCACNQGNRSAEHSDTTRTDTPSIAVNAPASTLCFQRVTGKDSFYLQLTRASDSVAGSLTYNFLEKDDSKGAFRGIMRDSILRGDYEFSSEGIISIRHIVFRIAGDHAYEALPDSFLVTGEPAFPSDDHKLIFDTIPWGRGECR</sequence>
<dbReference type="RefSeq" id="WP_264282453.1">
    <property type="nucleotide sequence ID" value="NZ_CP107006.1"/>
</dbReference>
<reference evidence="1" key="1">
    <citation type="submission" date="2022-10" db="EMBL/GenBank/DDBJ databases">
        <title>Chitinophaga sp. nov., isolated from soil.</title>
        <authorList>
            <person name="Jeon C.O."/>
        </authorList>
    </citation>
    <scope>NUCLEOTIDE SEQUENCE</scope>
    <source>
        <strain evidence="1">R8</strain>
    </source>
</reference>
<name>A0ABY6J4I0_9BACT</name>
<protein>
    <submittedName>
        <fullName evidence="1">Uncharacterized protein</fullName>
    </submittedName>
</protein>
<dbReference type="Proteomes" id="UP001162741">
    <property type="component" value="Chromosome"/>
</dbReference>
<organism evidence="1 2">
    <name type="scientific">Chitinophaga horti</name>
    <dbReference type="NCBI Taxonomy" id="2920382"/>
    <lineage>
        <taxon>Bacteria</taxon>
        <taxon>Pseudomonadati</taxon>
        <taxon>Bacteroidota</taxon>
        <taxon>Chitinophagia</taxon>
        <taxon>Chitinophagales</taxon>
        <taxon>Chitinophagaceae</taxon>
        <taxon>Chitinophaga</taxon>
    </lineage>
</organism>
<dbReference type="EMBL" id="CP107006">
    <property type="protein sequence ID" value="UYQ94581.1"/>
    <property type="molecule type" value="Genomic_DNA"/>
</dbReference>
<evidence type="ECO:0000313" key="2">
    <source>
        <dbReference type="Proteomes" id="UP001162741"/>
    </source>
</evidence>